<proteinExistence type="inferred from homology"/>
<gene>
    <name evidence="7" type="ORF">RCL2_002205600</name>
    <name evidence="6" type="ORF">RclHR1_04050007</name>
</gene>
<dbReference type="InterPro" id="IPR001128">
    <property type="entry name" value="Cyt_P450"/>
</dbReference>
<keyword evidence="4" id="KW-0503">Monooxygenase</keyword>
<dbReference type="Pfam" id="PF00067">
    <property type="entry name" value="p450"/>
    <property type="match status" value="1"/>
</dbReference>
<evidence type="ECO:0000313" key="8">
    <source>
        <dbReference type="Proteomes" id="UP000247702"/>
    </source>
</evidence>
<dbReference type="PROSITE" id="PS00086">
    <property type="entry name" value="CYTOCHROME_P450"/>
    <property type="match status" value="1"/>
</dbReference>
<evidence type="ECO:0000256" key="4">
    <source>
        <dbReference type="RuleBase" id="RU000461"/>
    </source>
</evidence>
<sequence length="541" mass="62864">MAFISFLEISDFFLLLSTALTIYVAQYYYYYFTRENPLPGPFPFPFVGNLFQFYFQFKGDAKNFYEYNHKKYGDIFEVQLGGRFIVLSRVEYADKLLTPSTKNPHIARLPYIRGLEELGVQGKGLLLNGNYKTWKYNRQFFTQAVLSPKFTNEAIYWTNQLFGELEGYWNKLFLKEEIIKENKNEIDFIAWLNQYTNDVIIKLLTGERSYSMAAYFNTLSDEKADYPSAIVNDSIKLVKAFRKYLLGFIMFLYVPPFFRHYVPFFKTKADDLIQNVRFINNRLVEIVKKRRNEIENTPLDKSLPNDMLTSIITANTPRDFNYTKTVGGEAMDRPMTDSEICGIIFDGFLGGTDTTANTISYIVYYLAHYPDVKKKMVEEIDGIFQGDKTRPITEDDFQKLRYCEAIIKEVSRVFTVVPTLIRNTAKPDEIAGYKWPVNTLFRINANGIHYKEDYYEEPDKFNPDRWLSEGSEPKKLSFLMFGGGLRICPGRKLAMVELACLMALLYRKYEIDLVDMNAPLNVESGGATVCNELLVKIKPRN</sequence>
<organism evidence="6 8">
    <name type="scientific">Rhizophagus clarus</name>
    <dbReference type="NCBI Taxonomy" id="94130"/>
    <lineage>
        <taxon>Eukaryota</taxon>
        <taxon>Fungi</taxon>
        <taxon>Fungi incertae sedis</taxon>
        <taxon>Mucoromycota</taxon>
        <taxon>Glomeromycotina</taxon>
        <taxon>Glomeromycetes</taxon>
        <taxon>Glomerales</taxon>
        <taxon>Glomeraceae</taxon>
        <taxon>Rhizophagus</taxon>
    </lineage>
</organism>
<evidence type="ECO:0000256" key="5">
    <source>
        <dbReference type="SAM" id="Phobius"/>
    </source>
</evidence>
<dbReference type="EMBL" id="BLAL01000242">
    <property type="protein sequence ID" value="GES95381.1"/>
    <property type="molecule type" value="Genomic_DNA"/>
</dbReference>
<comment type="similarity">
    <text evidence="4">Belongs to the cytochrome P450 family.</text>
</comment>
<reference evidence="6 8" key="1">
    <citation type="submission" date="2017-11" db="EMBL/GenBank/DDBJ databases">
        <title>The genome of Rhizophagus clarus HR1 reveals common genetic basis of auxotrophy among arbuscular mycorrhizal fungi.</title>
        <authorList>
            <person name="Kobayashi Y."/>
        </authorList>
    </citation>
    <scope>NUCLEOTIDE SEQUENCE [LARGE SCALE GENOMIC DNA]</scope>
    <source>
        <strain evidence="6 8">HR1</strain>
    </source>
</reference>
<keyword evidence="5" id="KW-0812">Transmembrane</keyword>
<feature type="transmembrane region" description="Helical" evidence="5">
    <location>
        <begin position="12"/>
        <end position="32"/>
    </location>
</feature>
<keyword evidence="1 3" id="KW-0479">Metal-binding</keyword>
<dbReference type="Gene3D" id="1.10.630.10">
    <property type="entry name" value="Cytochrome P450"/>
    <property type="match status" value="1"/>
</dbReference>
<keyword evidence="4" id="KW-0560">Oxidoreductase</keyword>
<comment type="caution">
    <text evidence="6">The sequence shown here is derived from an EMBL/GenBank/DDBJ whole genome shotgun (WGS) entry which is preliminary data.</text>
</comment>
<dbReference type="SUPFAM" id="SSF48264">
    <property type="entry name" value="Cytochrome P450"/>
    <property type="match status" value="1"/>
</dbReference>
<dbReference type="PRINTS" id="PR00463">
    <property type="entry name" value="EP450I"/>
</dbReference>
<keyword evidence="5" id="KW-0472">Membrane</keyword>
<protein>
    <submittedName>
        <fullName evidence="7">Cytochrome P450</fullName>
    </submittedName>
</protein>
<dbReference type="PRINTS" id="PR00385">
    <property type="entry name" value="P450"/>
</dbReference>
<evidence type="ECO:0000313" key="7">
    <source>
        <dbReference type="EMBL" id="GES95381.1"/>
    </source>
</evidence>
<dbReference type="GO" id="GO:0005506">
    <property type="term" value="F:iron ion binding"/>
    <property type="evidence" value="ECO:0007669"/>
    <property type="project" value="InterPro"/>
</dbReference>
<evidence type="ECO:0000256" key="2">
    <source>
        <dbReference type="ARBA" id="ARBA00023004"/>
    </source>
</evidence>
<feature type="binding site" description="axial binding residue" evidence="3">
    <location>
        <position position="488"/>
    </location>
    <ligand>
        <name>heme</name>
        <dbReference type="ChEBI" id="CHEBI:30413"/>
    </ligand>
    <ligandPart>
        <name>Fe</name>
        <dbReference type="ChEBI" id="CHEBI:18248"/>
    </ligandPart>
</feature>
<dbReference type="STRING" id="94130.A0A2Z6RG77"/>
<dbReference type="Proteomes" id="UP000247702">
    <property type="component" value="Unassembled WGS sequence"/>
</dbReference>
<dbReference type="GO" id="GO:0020037">
    <property type="term" value="F:heme binding"/>
    <property type="evidence" value="ECO:0007669"/>
    <property type="project" value="InterPro"/>
</dbReference>
<keyword evidence="8" id="KW-1185">Reference proteome</keyword>
<dbReference type="PANTHER" id="PTHR24301:SF2">
    <property type="entry name" value="THROMBOXANE-A SYNTHASE"/>
    <property type="match status" value="1"/>
</dbReference>
<evidence type="ECO:0000313" key="6">
    <source>
        <dbReference type="EMBL" id="GBC01064.1"/>
    </source>
</evidence>
<dbReference type="Proteomes" id="UP000615446">
    <property type="component" value="Unassembled WGS sequence"/>
</dbReference>
<keyword evidence="2 3" id="KW-0408">Iron</keyword>
<dbReference type="InterPro" id="IPR036396">
    <property type="entry name" value="Cyt_P450_sf"/>
</dbReference>
<dbReference type="OrthoDB" id="1470350at2759"/>
<evidence type="ECO:0000256" key="1">
    <source>
        <dbReference type="ARBA" id="ARBA00022723"/>
    </source>
</evidence>
<dbReference type="PANTHER" id="PTHR24301">
    <property type="entry name" value="THROMBOXANE-A SYNTHASE"/>
    <property type="match status" value="1"/>
</dbReference>
<reference evidence="7" key="2">
    <citation type="submission" date="2019-10" db="EMBL/GenBank/DDBJ databases">
        <title>Conservation and host-specific expression of non-tandemly repeated heterogenous ribosome RNA gene in arbuscular mycorrhizal fungi.</title>
        <authorList>
            <person name="Maeda T."/>
            <person name="Kobayashi Y."/>
            <person name="Nakagawa T."/>
            <person name="Ezawa T."/>
            <person name="Yamaguchi K."/>
            <person name="Bino T."/>
            <person name="Nishimoto Y."/>
            <person name="Shigenobu S."/>
            <person name="Kawaguchi M."/>
        </authorList>
    </citation>
    <scope>NUCLEOTIDE SEQUENCE</scope>
    <source>
        <strain evidence="7">HR1</strain>
    </source>
</reference>
<evidence type="ECO:0000256" key="3">
    <source>
        <dbReference type="PIRSR" id="PIRSR602401-1"/>
    </source>
</evidence>
<name>A0A2Z6RG77_9GLOM</name>
<keyword evidence="3 4" id="KW-0349">Heme</keyword>
<keyword evidence="5" id="KW-1133">Transmembrane helix</keyword>
<dbReference type="InterPro" id="IPR017972">
    <property type="entry name" value="Cyt_P450_CS"/>
</dbReference>
<accession>A0A2Z6RG77</accession>
<dbReference type="AlphaFoldDB" id="A0A2Z6RG77"/>
<dbReference type="GO" id="GO:0016705">
    <property type="term" value="F:oxidoreductase activity, acting on paired donors, with incorporation or reduction of molecular oxygen"/>
    <property type="evidence" value="ECO:0007669"/>
    <property type="project" value="InterPro"/>
</dbReference>
<comment type="cofactor">
    <cofactor evidence="3">
        <name>heme</name>
        <dbReference type="ChEBI" id="CHEBI:30413"/>
    </cofactor>
</comment>
<dbReference type="EMBL" id="BEXD01003391">
    <property type="protein sequence ID" value="GBC01064.1"/>
    <property type="molecule type" value="Genomic_DNA"/>
</dbReference>
<dbReference type="InterPro" id="IPR002401">
    <property type="entry name" value="Cyt_P450_E_grp-I"/>
</dbReference>
<dbReference type="GO" id="GO:0004497">
    <property type="term" value="F:monooxygenase activity"/>
    <property type="evidence" value="ECO:0007669"/>
    <property type="project" value="UniProtKB-KW"/>
</dbReference>